<dbReference type="GO" id="GO:0000287">
    <property type="term" value="F:magnesium ion binding"/>
    <property type="evidence" value="ECO:0007669"/>
    <property type="project" value="UniProtKB-UniRule"/>
</dbReference>
<dbReference type="RefSeq" id="WP_008541438.1">
    <property type="nucleotide sequence ID" value="NZ_JH604917.1"/>
</dbReference>
<dbReference type="NCBIfam" id="NF001097">
    <property type="entry name" value="PRK00129.1"/>
    <property type="match status" value="1"/>
</dbReference>
<feature type="binding site" evidence="15">
    <location>
        <begin position="205"/>
        <end position="207"/>
    </location>
    <ligand>
        <name>uracil</name>
        <dbReference type="ChEBI" id="CHEBI:17568"/>
    </ligand>
</feature>
<reference evidence="17 18" key="1">
    <citation type="submission" date="2011-11" db="EMBL/GenBank/DDBJ databases">
        <authorList>
            <person name="Weinstock G."/>
            <person name="Sodergren E."/>
            <person name="Clifton S."/>
            <person name="Fulton L."/>
            <person name="Fulton B."/>
            <person name="Courtney L."/>
            <person name="Fronick C."/>
            <person name="Harrison M."/>
            <person name="Strong C."/>
            <person name="Farmer C."/>
            <person name="Delahaunty K."/>
            <person name="Markovic C."/>
            <person name="Hall O."/>
            <person name="Minx P."/>
            <person name="Tomlinson C."/>
            <person name="Mitreva M."/>
            <person name="Hou S."/>
            <person name="Chen J."/>
            <person name="Wollam A."/>
            <person name="Pepin K.H."/>
            <person name="Johnson M."/>
            <person name="Bhonagiri V."/>
            <person name="Zhang X."/>
            <person name="Suruliraj S."/>
            <person name="Warren W."/>
            <person name="Chinwalla A."/>
            <person name="Mardis E.R."/>
            <person name="Wilson R.K."/>
        </authorList>
    </citation>
    <scope>NUCLEOTIDE SEQUENCE [LARGE SCALE GENOMIC DNA]</scope>
    <source>
        <strain evidence="17 18">YIT 11816</strain>
    </source>
</reference>
<dbReference type="InterPro" id="IPR050054">
    <property type="entry name" value="UPRTase/APRTase"/>
</dbReference>
<dbReference type="InterPro" id="IPR029057">
    <property type="entry name" value="PRTase-like"/>
</dbReference>
<dbReference type="HAMAP" id="MF_01218_B">
    <property type="entry name" value="Upp_B"/>
    <property type="match status" value="1"/>
</dbReference>
<evidence type="ECO:0000313" key="18">
    <source>
        <dbReference type="Proteomes" id="UP000004956"/>
    </source>
</evidence>
<evidence type="ECO:0000256" key="15">
    <source>
        <dbReference type="HAMAP-Rule" id="MF_01218"/>
    </source>
</evidence>
<dbReference type="PANTHER" id="PTHR32315:SF4">
    <property type="entry name" value="URACIL PHOSPHORIBOSYLTRANSFERASE, CHLOROPLASTIC"/>
    <property type="match status" value="1"/>
</dbReference>
<evidence type="ECO:0000313" key="17">
    <source>
        <dbReference type="EMBL" id="EHY31854.1"/>
    </source>
</evidence>
<keyword evidence="9 15" id="KW-0342">GTP-binding</keyword>
<feature type="binding site" evidence="15">
    <location>
        <position position="206"/>
    </location>
    <ligand>
        <name>5-phospho-alpha-D-ribose 1-diphosphate</name>
        <dbReference type="ChEBI" id="CHEBI:58017"/>
    </ligand>
</feature>
<dbReference type="EMBL" id="AFBQ01000105">
    <property type="protein sequence ID" value="EHY31854.1"/>
    <property type="molecule type" value="Genomic_DNA"/>
</dbReference>
<dbReference type="AlphaFoldDB" id="H3KDF7"/>
<evidence type="ECO:0000256" key="2">
    <source>
        <dbReference type="ARBA" id="ARBA00009516"/>
    </source>
</evidence>
<feature type="binding site" evidence="15">
    <location>
        <position position="200"/>
    </location>
    <ligand>
        <name>uracil</name>
        <dbReference type="ChEBI" id="CHEBI:17568"/>
    </ligand>
</feature>
<dbReference type="PATRIC" id="fig|762967.3.peg.614"/>
<evidence type="ECO:0000256" key="4">
    <source>
        <dbReference type="ARBA" id="ARBA00022533"/>
    </source>
</evidence>
<comment type="pathway">
    <text evidence="1 15">Pyrimidine metabolism; UMP biosynthesis via salvage pathway; UMP from uracil: step 1/1.</text>
</comment>
<dbReference type="GO" id="GO:0044206">
    <property type="term" value="P:UMP salvage"/>
    <property type="evidence" value="ECO:0007669"/>
    <property type="project" value="UniProtKB-UniRule"/>
</dbReference>
<accession>H3KDF7</accession>
<dbReference type="UniPathway" id="UPA00574">
    <property type="reaction ID" value="UER00636"/>
</dbReference>
<dbReference type="CDD" id="cd06223">
    <property type="entry name" value="PRTases_typeI"/>
    <property type="match status" value="1"/>
</dbReference>
<dbReference type="Proteomes" id="UP000004956">
    <property type="component" value="Unassembled WGS sequence"/>
</dbReference>
<keyword evidence="8 15" id="KW-0460">Magnesium</keyword>
<sequence length="215" mass="23927">MQTDYRFPRLHIVDHPLVQHKLSLMRAKDTSTRDFRELLQEIALLMGYELTRDFPISYEPVETPLTTFSAPVMKGKKAVIVPVLRAGLGMTDALLMLMPSARVGHIGLYRDENKQPVEYLVRLPDVVDRTFIVVDPMLATGNSAAHAVDVLKKRGVEGENIRFMALVAAPEGVAHLQECHPDLEIFVAALDDHLDENAYIVPGLGDAGDRIFGTK</sequence>
<comment type="catalytic activity">
    <reaction evidence="11 15">
        <text>UMP + diphosphate = 5-phospho-alpha-D-ribose 1-diphosphate + uracil</text>
        <dbReference type="Rhea" id="RHEA:13017"/>
        <dbReference type="ChEBI" id="CHEBI:17568"/>
        <dbReference type="ChEBI" id="CHEBI:33019"/>
        <dbReference type="ChEBI" id="CHEBI:57865"/>
        <dbReference type="ChEBI" id="CHEBI:58017"/>
        <dbReference type="EC" id="2.4.2.9"/>
    </reaction>
</comment>
<comment type="function">
    <text evidence="12 15">Catalyzes the conversion of uracil and 5-phospho-alpha-D-ribose 1-diphosphate (PRPP) to UMP and diphosphate.</text>
</comment>
<dbReference type="InterPro" id="IPR005765">
    <property type="entry name" value="UPRT"/>
</dbReference>
<dbReference type="STRING" id="762967.HMPREF9440_00766"/>
<dbReference type="GO" id="GO:0006223">
    <property type="term" value="P:uracil salvage"/>
    <property type="evidence" value="ECO:0007669"/>
    <property type="project" value="InterPro"/>
</dbReference>
<feature type="binding site" evidence="15">
    <location>
        <position position="85"/>
    </location>
    <ligand>
        <name>5-phospho-alpha-D-ribose 1-diphosphate</name>
        <dbReference type="ChEBI" id="CHEBI:58017"/>
    </ligand>
</feature>
<comment type="activity regulation">
    <text evidence="15">Allosterically activated by GTP.</text>
</comment>
<feature type="domain" description="Phosphoribosyltransferase" evidence="16">
    <location>
        <begin position="13"/>
        <end position="214"/>
    </location>
</feature>
<evidence type="ECO:0000256" key="8">
    <source>
        <dbReference type="ARBA" id="ARBA00022842"/>
    </source>
</evidence>
<keyword evidence="4 15" id="KW-0021">Allosteric enzyme</keyword>
<evidence type="ECO:0000256" key="1">
    <source>
        <dbReference type="ARBA" id="ARBA00005180"/>
    </source>
</evidence>
<comment type="caution">
    <text evidence="17">The sequence shown here is derived from an EMBL/GenBank/DDBJ whole genome shotgun (WGS) entry which is preliminary data.</text>
</comment>
<evidence type="ECO:0000256" key="9">
    <source>
        <dbReference type="ARBA" id="ARBA00023134"/>
    </source>
</evidence>
<keyword evidence="7 15" id="KW-0547">Nucleotide-binding</keyword>
<dbReference type="Pfam" id="PF14681">
    <property type="entry name" value="UPRTase"/>
    <property type="match status" value="1"/>
</dbReference>
<dbReference type="PANTHER" id="PTHR32315">
    <property type="entry name" value="ADENINE PHOSPHORIBOSYLTRANSFERASE"/>
    <property type="match status" value="1"/>
</dbReference>
<keyword evidence="6 15" id="KW-0808">Transferase</keyword>
<evidence type="ECO:0000256" key="14">
    <source>
        <dbReference type="ARBA" id="ARBA00079807"/>
    </source>
</evidence>
<keyword evidence="18" id="KW-1185">Reference proteome</keyword>
<dbReference type="SUPFAM" id="SSF53271">
    <property type="entry name" value="PRTase-like"/>
    <property type="match status" value="1"/>
</dbReference>
<dbReference type="OrthoDB" id="9781675at2"/>
<organism evidence="17 18">
    <name type="scientific">Sutterella parvirubra YIT 11816</name>
    <dbReference type="NCBI Taxonomy" id="762967"/>
    <lineage>
        <taxon>Bacteria</taxon>
        <taxon>Pseudomonadati</taxon>
        <taxon>Pseudomonadota</taxon>
        <taxon>Betaproteobacteria</taxon>
        <taxon>Burkholderiales</taxon>
        <taxon>Sutterellaceae</taxon>
        <taxon>Sutterella</taxon>
    </lineage>
</organism>
<dbReference type="GO" id="GO:0005737">
    <property type="term" value="C:cytoplasm"/>
    <property type="evidence" value="ECO:0007669"/>
    <property type="project" value="UniProtKB-ARBA"/>
</dbReference>
<dbReference type="InterPro" id="IPR034332">
    <property type="entry name" value="Upp_B"/>
</dbReference>
<evidence type="ECO:0000256" key="10">
    <source>
        <dbReference type="ARBA" id="ARBA00031082"/>
    </source>
</evidence>
<dbReference type="HOGENOM" id="CLU_067096_2_2_4"/>
<dbReference type="Gene3D" id="3.40.50.2020">
    <property type="match status" value="1"/>
</dbReference>
<evidence type="ECO:0000256" key="5">
    <source>
        <dbReference type="ARBA" id="ARBA00022676"/>
    </source>
</evidence>
<evidence type="ECO:0000256" key="6">
    <source>
        <dbReference type="ARBA" id="ARBA00022679"/>
    </source>
</evidence>
<dbReference type="GO" id="GO:0005525">
    <property type="term" value="F:GTP binding"/>
    <property type="evidence" value="ECO:0007669"/>
    <property type="project" value="UniProtKB-KW"/>
</dbReference>
<evidence type="ECO:0000256" key="7">
    <source>
        <dbReference type="ARBA" id="ARBA00022741"/>
    </source>
</evidence>
<evidence type="ECO:0000256" key="11">
    <source>
        <dbReference type="ARBA" id="ARBA00052919"/>
    </source>
</evidence>
<evidence type="ECO:0000256" key="3">
    <source>
        <dbReference type="ARBA" id="ARBA00011894"/>
    </source>
</evidence>
<dbReference type="NCBIfam" id="TIGR01091">
    <property type="entry name" value="upp"/>
    <property type="match status" value="1"/>
</dbReference>
<feature type="binding site" evidence="15">
    <location>
        <position position="110"/>
    </location>
    <ligand>
        <name>5-phospho-alpha-D-ribose 1-diphosphate</name>
        <dbReference type="ChEBI" id="CHEBI:58017"/>
    </ligand>
</feature>
<keyword evidence="5 15" id="KW-0328">Glycosyltransferase</keyword>
<dbReference type="EC" id="2.4.2.9" evidence="3 15"/>
<dbReference type="InterPro" id="IPR000836">
    <property type="entry name" value="PRTase_dom"/>
</dbReference>
<dbReference type="FunFam" id="3.40.50.2020:FF:000003">
    <property type="entry name" value="Uracil phosphoribosyltransferase"/>
    <property type="match status" value="1"/>
</dbReference>
<comment type="cofactor">
    <cofactor evidence="15">
        <name>Mg(2+)</name>
        <dbReference type="ChEBI" id="CHEBI:18420"/>
    </cofactor>
    <text evidence="15">Binds 1 Mg(2+) ion per subunit. The magnesium is bound as Mg-PRPP.</text>
</comment>
<name>H3KDF7_9BURK</name>
<evidence type="ECO:0000256" key="13">
    <source>
        <dbReference type="ARBA" id="ARBA00072146"/>
    </source>
</evidence>
<protein>
    <recommendedName>
        <fullName evidence="13 15">Uracil phosphoribosyltransferase</fullName>
        <ecNumber evidence="3 15">2.4.2.9</ecNumber>
    </recommendedName>
    <alternativeName>
        <fullName evidence="10 15">UMP pyrophosphorylase</fullName>
    </alternativeName>
    <alternativeName>
        <fullName evidence="14 15">UPRTase</fullName>
    </alternativeName>
</protein>
<evidence type="ECO:0000259" key="16">
    <source>
        <dbReference type="Pfam" id="PF14681"/>
    </source>
</evidence>
<proteinExistence type="inferred from homology"/>
<feature type="binding site" evidence="15">
    <location>
        <begin position="135"/>
        <end position="143"/>
    </location>
    <ligand>
        <name>5-phospho-alpha-D-ribose 1-diphosphate</name>
        <dbReference type="ChEBI" id="CHEBI:58017"/>
    </ligand>
</feature>
<gene>
    <name evidence="15" type="primary">upp</name>
    <name evidence="17" type="ORF">HMPREF9440_00766</name>
</gene>
<evidence type="ECO:0000256" key="12">
    <source>
        <dbReference type="ARBA" id="ARBA00056901"/>
    </source>
</evidence>
<dbReference type="GO" id="GO:0004845">
    <property type="term" value="F:uracil phosphoribosyltransferase activity"/>
    <property type="evidence" value="ECO:0007669"/>
    <property type="project" value="UniProtKB-UniRule"/>
</dbReference>
<comment type="similarity">
    <text evidence="2 15">Belongs to the UPRTase family.</text>
</comment>